<dbReference type="AlphaFoldDB" id="A0A163JG96"/>
<evidence type="ECO:0000313" key="2">
    <source>
        <dbReference type="Proteomes" id="UP000078561"/>
    </source>
</evidence>
<proteinExistence type="predicted"/>
<gene>
    <name evidence="1" type="primary">ABSGL_04723.1 scaffold 5764</name>
</gene>
<organism evidence="1">
    <name type="scientific">Absidia glauca</name>
    <name type="common">Pin mould</name>
    <dbReference type="NCBI Taxonomy" id="4829"/>
    <lineage>
        <taxon>Eukaryota</taxon>
        <taxon>Fungi</taxon>
        <taxon>Fungi incertae sedis</taxon>
        <taxon>Mucoromycota</taxon>
        <taxon>Mucoromycotina</taxon>
        <taxon>Mucoromycetes</taxon>
        <taxon>Mucorales</taxon>
        <taxon>Cunninghamellaceae</taxon>
        <taxon>Absidia</taxon>
    </lineage>
</organism>
<dbReference type="InParanoid" id="A0A163JG96"/>
<keyword evidence="2" id="KW-1185">Reference proteome</keyword>
<dbReference type="OMA" id="PEKNDCM"/>
<accession>A0A163JG96</accession>
<protein>
    <submittedName>
        <fullName evidence="1">Uncharacterized protein</fullName>
    </submittedName>
</protein>
<dbReference type="OrthoDB" id="2260662at2759"/>
<reference evidence="1" key="1">
    <citation type="submission" date="2016-04" db="EMBL/GenBank/DDBJ databases">
        <authorList>
            <person name="Evans L.H."/>
            <person name="Alamgir A."/>
            <person name="Owens N."/>
            <person name="Weber N.D."/>
            <person name="Virtaneva K."/>
            <person name="Barbian K."/>
            <person name="Babar A."/>
            <person name="Rosenke K."/>
        </authorList>
    </citation>
    <scope>NUCLEOTIDE SEQUENCE [LARGE SCALE GENOMIC DNA]</scope>
    <source>
        <strain evidence="1">CBS 101.48</strain>
    </source>
</reference>
<dbReference type="EMBL" id="LT552482">
    <property type="protein sequence ID" value="SAL99142.1"/>
    <property type="molecule type" value="Genomic_DNA"/>
</dbReference>
<dbReference type="Proteomes" id="UP000078561">
    <property type="component" value="Unassembled WGS sequence"/>
</dbReference>
<sequence length="170" mass="19502">MQVKGWAHLCYLPPFDDQGNYESFQGHVIDGATKMVYGIKGHWMDYDDPEKNDCMDPQAFYRLILSDYSAQNNIRSLVIRREMNNDMANLETDPLDGAPFDQADLSFRFEPTSLLVDEKAYQHCEKYIPALIREQQQGHIEGRDTDGRMVNLGEDWLVNLGTVVFDDSSA</sequence>
<evidence type="ECO:0000313" key="1">
    <source>
        <dbReference type="EMBL" id="SAL99142.1"/>
    </source>
</evidence>
<name>A0A163JG96_ABSGL</name>